<dbReference type="CDD" id="cd04301">
    <property type="entry name" value="NAT_SF"/>
    <property type="match status" value="1"/>
</dbReference>
<feature type="domain" description="N-acetyltransferase" evidence="1">
    <location>
        <begin position="7"/>
        <end position="144"/>
    </location>
</feature>
<gene>
    <name evidence="2" type="ORF">PFX98_23985</name>
</gene>
<organism evidence="2 3">
    <name type="scientific">Paucibacter sediminis</name>
    <dbReference type="NCBI Taxonomy" id="3019553"/>
    <lineage>
        <taxon>Bacteria</taxon>
        <taxon>Pseudomonadati</taxon>
        <taxon>Pseudomonadota</taxon>
        <taxon>Betaproteobacteria</taxon>
        <taxon>Burkholderiales</taxon>
        <taxon>Sphaerotilaceae</taxon>
        <taxon>Roseateles</taxon>
    </lineage>
</organism>
<dbReference type="InterPro" id="IPR016181">
    <property type="entry name" value="Acyl_CoA_acyltransferase"/>
</dbReference>
<dbReference type="Gene3D" id="3.40.630.30">
    <property type="match status" value="1"/>
</dbReference>
<reference evidence="2" key="1">
    <citation type="submission" date="2023-01" db="EMBL/GenBank/DDBJ databases">
        <title>Whole genome sequence of Paucibacter sp. S2-9 isolated from pond sediment.</title>
        <authorList>
            <person name="Jung J.Y."/>
        </authorList>
    </citation>
    <scope>NUCLEOTIDE SEQUENCE</scope>
    <source>
        <strain evidence="2">S2-9</strain>
    </source>
</reference>
<dbReference type="Pfam" id="PF13673">
    <property type="entry name" value="Acetyltransf_10"/>
    <property type="match status" value="1"/>
</dbReference>
<proteinExistence type="predicted"/>
<evidence type="ECO:0000313" key="3">
    <source>
        <dbReference type="Proteomes" id="UP001177769"/>
    </source>
</evidence>
<dbReference type="EMBL" id="CP116346">
    <property type="protein sequence ID" value="WIT11896.1"/>
    <property type="molecule type" value="Genomic_DNA"/>
</dbReference>
<sequence length="144" mass="15974">MLSWRCARLDELDARTLYAVLRLRSEVFVVEQACVYLDPDGQDLQAWHLLGLAEDGRLLAYARLLDGPKIGRVLTAPQARGQGQGRALMQQALAECARRWPGQAVSLQAQAYLQGFYASLGFAPVSAVYDEDGIPHIDMRQEVS</sequence>
<dbReference type="PROSITE" id="PS51186">
    <property type="entry name" value="GNAT"/>
    <property type="match status" value="1"/>
</dbReference>
<dbReference type="InterPro" id="IPR000182">
    <property type="entry name" value="GNAT_dom"/>
</dbReference>
<dbReference type="GO" id="GO:0016747">
    <property type="term" value="F:acyltransferase activity, transferring groups other than amino-acyl groups"/>
    <property type="evidence" value="ECO:0007669"/>
    <property type="project" value="InterPro"/>
</dbReference>
<evidence type="ECO:0000259" key="1">
    <source>
        <dbReference type="PROSITE" id="PS51186"/>
    </source>
</evidence>
<keyword evidence="3" id="KW-1185">Reference proteome</keyword>
<dbReference type="KEGG" id="pais:PFX98_23985"/>
<name>A0AA95NJA6_9BURK</name>
<dbReference type="Proteomes" id="UP001177769">
    <property type="component" value="Chromosome"/>
</dbReference>
<dbReference type="AlphaFoldDB" id="A0AA95NJA6"/>
<dbReference type="SUPFAM" id="SSF55729">
    <property type="entry name" value="Acyl-CoA N-acyltransferases (Nat)"/>
    <property type="match status" value="1"/>
</dbReference>
<evidence type="ECO:0000313" key="2">
    <source>
        <dbReference type="EMBL" id="WIT11896.1"/>
    </source>
</evidence>
<dbReference type="RefSeq" id="WP_285232983.1">
    <property type="nucleotide sequence ID" value="NZ_CP116346.1"/>
</dbReference>
<accession>A0AA95NJA6</accession>
<protein>
    <submittedName>
        <fullName evidence="2">GNAT family N-acetyltransferase</fullName>
    </submittedName>
</protein>